<dbReference type="PROSITE" id="PS50932">
    <property type="entry name" value="HTH_LACI_2"/>
    <property type="match status" value="1"/>
</dbReference>
<dbReference type="PANTHER" id="PTHR30146:SF109">
    <property type="entry name" value="HTH-TYPE TRANSCRIPTIONAL REGULATOR GALS"/>
    <property type="match status" value="1"/>
</dbReference>
<sequence>MRRVTRDDVARRARVSPAVVSFVVNNGPRPVAASTRERVLAAIAELGYRPNLVARALRSTRSNTIGLIVPDSGEPYFTELVRAVERATFAQGSLVLLGNSGFSAERERQYAESLSNMRVDGLLLVPAEVDDRNGHPIPDVDVPVVYLNGQPPAGAQAPSVRLDDVGGGRAITDHLLTHGYREVGCLTGQAHTGPVADRARGCLEALSSAGLAPTRVLRTGLDRHSTKREVTAWLEGPQRPQAIVAAADGLAIDVLTVAHELGLRVPTDLAVVGFGATAPAAHSWPTLTTIGRSFDDLATAAVSSLLTSRDSHVLDVHLIPRASCGCAEGRSS</sequence>
<dbReference type="SUPFAM" id="SSF53822">
    <property type="entry name" value="Periplasmic binding protein-like I"/>
    <property type="match status" value="1"/>
</dbReference>
<name>A0ABY8QSW5_9MICO</name>
<keyword evidence="6" id="KW-1185">Reference proteome</keyword>
<evidence type="ECO:0000259" key="4">
    <source>
        <dbReference type="PROSITE" id="PS50932"/>
    </source>
</evidence>
<gene>
    <name evidence="5" type="ORF">LWF01_15050</name>
</gene>
<evidence type="ECO:0000256" key="1">
    <source>
        <dbReference type="ARBA" id="ARBA00023015"/>
    </source>
</evidence>
<keyword evidence="3" id="KW-0804">Transcription</keyword>
<dbReference type="Pfam" id="PF13377">
    <property type="entry name" value="Peripla_BP_3"/>
    <property type="match status" value="1"/>
</dbReference>
<proteinExistence type="predicted"/>
<keyword evidence="1" id="KW-0805">Transcription regulation</keyword>
<dbReference type="Pfam" id="PF00356">
    <property type="entry name" value="LacI"/>
    <property type="match status" value="1"/>
</dbReference>
<dbReference type="InterPro" id="IPR010982">
    <property type="entry name" value="Lambda_DNA-bd_dom_sf"/>
</dbReference>
<organism evidence="5 6">
    <name type="scientific">Saxibacter everestensis</name>
    <dbReference type="NCBI Taxonomy" id="2909229"/>
    <lineage>
        <taxon>Bacteria</taxon>
        <taxon>Bacillati</taxon>
        <taxon>Actinomycetota</taxon>
        <taxon>Actinomycetes</taxon>
        <taxon>Micrococcales</taxon>
        <taxon>Brevibacteriaceae</taxon>
        <taxon>Saxibacter</taxon>
    </lineage>
</organism>
<dbReference type="EMBL" id="CP090958">
    <property type="protein sequence ID" value="WGW11394.1"/>
    <property type="molecule type" value="Genomic_DNA"/>
</dbReference>
<feature type="domain" description="HTH lacI-type" evidence="4">
    <location>
        <begin position="4"/>
        <end position="59"/>
    </location>
</feature>
<reference evidence="5 6" key="1">
    <citation type="submission" date="2023-05" db="EMBL/GenBank/DDBJ databases">
        <title>Lithophilousrod everest ZFBP1038 complete genpme.</title>
        <authorList>
            <person name="Tian M."/>
        </authorList>
    </citation>
    <scope>NUCLEOTIDE SEQUENCE [LARGE SCALE GENOMIC DNA]</scope>
    <source>
        <strain evidence="5 6">ZFBP1038</strain>
    </source>
</reference>
<dbReference type="CDD" id="cd01392">
    <property type="entry name" value="HTH_LacI"/>
    <property type="match status" value="1"/>
</dbReference>
<dbReference type="RefSeq" id="WP_349638182.1">
    <property type="nucleotide sequence ID" value="NZ_CP090958.1"/>
</dbReference>
<accession>A0ABY8QSW5</accession>
<evidence type="ECO:0000313" key="5">
    <source>
        <dbReference type="EMBL" id="WGW11394.1"/>
    </source>
</evidence>
<dbReference type="Gene3D" id="3.40.50.2300">
    <property type="match status" value="2"/>
</dbReference>
<protein>
    <submittedName>
        <fullName evidence="5">LacI family DNA-binding transcriptional regulator</fullName>
    </submittedName>
</protein>
<evidence type="ECO:0000256" key="3">
    <source>
        <dbReference type="ARBA" id="ARBA00023163"/>
    </source>
</evidence>
<dbReference type="InterPro" id="IPR000843">
    <property type="entry name" value="HTH_LacI"/>
</dbReference>
<dbReference type="GO" id="GO:0003677">
    <property type="term" value="F:DNA binding"/>
    <property type="evidence" value="ECO:0007669"/>
    <property type="project" value="UniProtKB-KW"/>
</dbReference>
<evidence type="ECO:0000256" key="2">
    <source>
        <dbReference type="ARBA" id="ARBA00023125"/>
    </source>
</evidence>
<dbReference type="Gene3D" id="1.10.260.40">
    <property type="entry name" value="lambda repressor-like DNA-binding domains"/>
    <property type="match status" value="1"/>
</dbReference>
<dbReference type="SMART" id="SM00354">
    <property type="entry name" value="HTH_LACI"/>
    <property type="match status" value="1"/>
</dbReference>
<dbReference type="Proteomes" id="UP001209083">
    <property type="component" value="Chromosome"/>
</dbReference>
<keyword evidence="2 5" id="KW-0238">DNA-binding</keyword>
<evidence type="ECO:0000313" key="6">
    <source>
        <dbReference type="Proteomes" id="UP001209083"/>
    </source>
</evidence>
<dbReference type="InterPro" id="IPR028082">
    <property type="entry name" value="Peripla_BP_I"/>
</dbReference>
<dbReference type="SUPFAM" id="SSF47413">
    <property type="entry name" value="lambda repressor-like DNA-binding domains"/>
    <property type="match status" value="1"/>
</dbReference>
<dbReference type="CDD" id="cd06267">
    <property type="entry name" value="PBP1_LacI_sugar_binding-like"/>
    <property type="match status" value="1"/>
</dbReference>
<dbReference type="PANTHER" id="PTHR30146">
    <property type="entry name" value="LACI-RELATED TRANSCRIPTIONAL REPRESSOR"/>
    <property type="match status" value="1"/>
</dbReference>
<dbReference type="InterPro" id="IPR046335">
    <property type="entry name" value="LacI/GalR-like_sensor"/>
</dbReference>